<evidence type="ECO:0000313" key="6">
    <source>
        <dbReference type="Proteomes" id="UP000477680"/>
    </source>
</evidence>
<dbReference type="PRINTS" id="PR00081">
    <property type="entry name" value="GDHRDH"/>
</dbReference>
<feature type="domain" description="Ketoreductase" evidence="4">
    <location>
        <begin position="20"/>
        <end position="199"/>
    </location>
</feature>
<dbReference type="InterPro" id="IPR002347">
    <property type="entry name" value="SDR_fam"/>
</dbReference>
<dbReference type="EMBL" id="CP048711">
    <property type="protein sequence ID" value="QIB67527.1"/>
    <property type="molecule type" value="Genomic_DNA"/>
</dbReference>
<evidence type="ECO:0000256" key="1">
    <source>
        <dbReference type="ARBA" id="ARBA00006484"/>
    </source>
</evidence>
<dbReference type="PANTHER" id="PTHR42901">
    <property type="entry name" value="ALCOHOL DEHYDROGENASE"/>
    <property type="match status" value="1"/>
</dbReference>
<dbReference type="SMART" id="SM00822">
    <property type="entry name" value="PKS_KR"/>
    <property type="match status" value="1"/>
</dbReference>
<name>A0A6C0U8V2_9GAMM</name>
<evidence type="ECO:0000256" key="3">
    <source>
        <dbReference type="SAM" id="MobiDB-lite"/>
    </source>
</evidence>
<dbReference type="Pfam" id="PF00106">
    <property type="entry name" value="adh_short"/>
    <property type="match status" value="1"/>
</dbReference>
<protein>
    <submittedName>
        <fullName evidence="5">YciK family oxidoreductase</fullName>
    </submittedName>
</protein>
<dbReference type="InterPro" id="IPR020904">
    <property type="entry name" value="Sc_DH/Rdtase_CS"/>
</dbReference>
<evidence type="ECO:0000313" key="5">
    <source>
        <dbReference type="EMBL" id="QIB67527.1"/>
    </source>
</evidence>
<dbReference type="InterPro" id="IPR036291">
    <property type="entry name" value="NAD(P)-bd_dom_sf"/>
</dbReference>
<sequence length="253" mass="26384">MDSHVIPAAYQAAADLLAGKIILVTGAGDGIGRVAAECYAAHGATVVLLGRTVAKLEAVYDAIEAAGGAQPALFPLDLATATEEDYNTLAAALEQTFGRLDGLLHNAGLLGERRPLASASAKAWNEVMQVNVNAAFLLTRATLPLLEQAPEASIIFTSSGVGRRGRAYWGAYAVSKFATEGLMQVLADELENTSRIRVNSLNPGATNTAMRRSAYPGETPTDNPDPAALMPTYLYLMGADSTGITGQAFDAQG</sequence>
<evidence type="ECO:0000256" key="2">
    <source>
        <dbReference type="ARBA" id="ARBA00023002"/>
    </source>
</evidence>
<organism evidence="5 6">
    <name type="scientific">Kineobactrum salinum</name>
    <dbReference type="NCBI Taxonomy" id="2708301"/>
    <lineage>
        <taxon>Bacteria</taxon>
        <taxon>Pseudomonadati</taxon>
        <taxon>Pseudomonadota</taxon>
        <taxon>Gammaproteobacteria</taxon>
        <taxon>Cellvibrionales</taxon>
        <taxon>Halieaceae</taxon>
        <taxon>Kineobactrum</taxon>
    </lineage>
</organism>
<accession>A0A6C0U8V2</accession>
<reference evidence="5 6" key="1">
    <citation type="submission" date="2020-02" db="EMBL/GenBank/DDBJ databases">
        <title>Genome sequencing for Kineobactrum sp. M2.</title>
        <authorList>
            <person name="Park S.-J."/>
        </authorList>
    </citation>
    <scope>NUCLEOTIDE SEQUENCE [LARGE SCALE GENOMIC DNA]</scope>
    <source>
        <strain evidence="5 6">M2</strain>
    </source>
</reference>
<dbReference type="InterPro" id="IPR057326">
    <property type="entry name" value="KR_dom"/>
</dbReference>
<proteinExistence type="inferred from homology"/>
<dbReference type="KEGG" id="kim:G3T16_03975"/>
<feature type="region of interest" description="Disordered" evidence="3">
    <location>
        <begin position="202"/>
        <end position="226"/>
    </location>
</feature>
<dbReference type="AlphaFoldDB" id="A0A6C0U8V2"/>
<dbReference type="PANTHER" id="PTHR42901:SF1">
    <property type="entry name" value="ALCOHOL DEHYDROGENASE"/>
    <property type="match status" value="1"/>
</dbReference>
<dbReference type="Gene3D" id="3.40.50.720">
    <property type="entry name" value="NAD(P)-binding Rossmann-like Domain"/>
    <property type="match status" value="1"/>
</dbReference>
<comment type="similarity">
    <text evidence="1">Belongs to the short-chain dehydrogenases/reductases (SDR) family.</text>
</comment>
<evidence type="ECO:0000259" key="4">
    <source>
        <dbReference type="SMART" id="SM00822"/>
    </source>
</evidence>
<dbReference type="Proteomes" id="UP000477680">
    <property type="component" value="Chromosome"/>
</dbReference>
<keyword evidence="2" id="KW-0560">Oxidoreductase</keyword>
<dbReference type="PROSITE" id="PS00061">
    <property type="entry name" value="ADH_SHORT"/>
    <property type="match status" value="1"/>
</dbReference>
<dbReference type="SUPFAM" id="SSF51735">
    <property type="entry name" value="NAD(P)-binding Rossmann-fold domains"/>
    <property type="match status" value="1"/>
</dbReference>
<gene>
    <name evidence="5" type="ORF">G3T16_03975</name>
</gene>
<dbReference type="NCBIfam" id="NF006509">
    <property type="entry name" value="PRK08945.1"/>
    <property type="match status" value="1"/>
</dbReference>
<dbReference type="GO" id="GO:0016491">
    <property type="term" value="F:oxidoreductase activity"/>
    <property type="evidence" value="ECO:0007669"/>
    <property type="project" value="UniProtKB-KW"/>
</dbReference>
<keyword evidence="6" id="KW-1185">Reference proteome</keyword>